<evidence type="ECO:0000313" key="2">
    <source>
        <dbReference type="Proteomes" id="UP001239111"/>
    </source>
</evidence>
<accession>A0ACC2N472</accession>
<organism evidence="1 2">
    <name type="scientific">Eretmocerus hayati</name>
    <dbReference type="NCBI Taxonomy" id="131215"/>
    <lineage>
        <taxon>Eukaryota</taxon>
        <taxon>Metazoa</taxon>
        <taxon>Ecdysozoa</taxon>
        <taxon>Arthropoda</taxon>
        <taxon>Hexapoda</taxon>
        <taxon>Insecta</taxon>
        <taxon>Pterygota</taxon>
        <taxon>Neoptera</taxon>
        <taxon>Endopterygota</taxon>
        <taxon>Hymenoptera</taxon>
        <taxon>Apocrita</taxon>
        <taxon>Proctotrupomorpha</taxon>
        <taxon>Chalcidoidea</taxon>
        <taxon>Aphelinidae</taxon>
        <taxon>Aphelininae</taxon>
        <taxon>Eretmocerus</taxon>
    </lineage>
</organism>
<evidence type="ECO:0000313" key="1">
    <source>
        <dbReference type="EMBL" id="KAJ8665842.1"/>
    </source>
</evidence>
<dbReference type="EMBL" id="CM056744">
    <property type="protein sequence ID" value="KAJ8665842.1"/>
    <property type="molecule type" value="Genomic_DNA"/>
</dbReference>
<keyword evidence="2" id="KW-1185">Reference proteome</keyword>
<dbReference type="Proteomes" id="UP001239111">
    <property type="component" value="Chromosome 4"/>
</dbReference>
<protein>
    <submittedName>
        <fullName evidence="1">Uncharacterized protein</fullName>
    </submittedName>
</protein>
<gene>
    <name evidence="1" type="ORF">QAD02_007504</name>
</gene>
<name>A0ACC2N472_9HYME</name>
<proteinExistence type="predicted"/>
<sequence>MQRTLSEGDVTAEKESVEREHYSERRIPGESTRERLDEADPIDAFTRNDSIMAERIRQLSQQLLDKTEAEIESKEDSSSQDTEYSDAIYRGGGGAKKIPKFPRLEEVPETDNEVEPKLTFTIPPEISMIPLRYDTIGTVNAVRTPPEPGE</sequence>
<comment type="caution">
    <text evidence="1">The sequence shown here is derived from an EMBL/GenBank/DDBJ whole genome shotgun (WGS) entry which is preliminary data.</text>
</comment>
<reference evidence="1" key="1">
    <citation type="submission" date="2023-04" db="EMBL/GenBank/DDBJ databases">
        <title>A chromosome-level genome assembly of the parasitoid wasp Eretmocerus hayati.</title>
        <authorList>
            <person name="Zhong Y."/>
            <person name="Liu S."/>
            <person name="Liu Y."/>
        </authorList>
    </citation>
    <scope>NUCLEOTIDE SEQUENCE</scope>
    <source>
        <strain evidence="1">ZJU_SS_LIU_2023</strain>
    </source>
</reference>